<evidence type="ECO:0000256" key="15">
    <source>
        <dbReference type="ARBA" id="ARBA00034003"/>
    </source>
</evidence>
<evidence type="ECO:0000256" key="7">
    <source>
        <dbReference type="ARBA" id="ARBA00022723"/>
    </source>
</evidence>
<dbReference type="FunFam" id="3.30.470.30:FF:000003">
    <property type="entry name" value="DNA ligase"/>
    <property type="match status" value="1"/>
</dbReference>
<dbReference type="InterPro" id="IPR036420">
    <property type="entry name" value="BRCT_dom_sf"/>
</dbReference>
<dbReference type="NCBIfam" id="TIGR00574">
    <property type="entry name" value="dnl1"/>
    <property type="match status" value="1"/>
</dbReference>
<feature type="compositionally biased region" description="Basic and acidic residues" evidence="18">
    <location>
        <begin position="599"/>
        <end position="608"/>
    </location>
</feature>
<evidence type="ECO:0000256" key="11">
    <source>
        <dbReference type="ARBA" id="ARBA00022842"/>
    </source>
</evidence>
<dbReference type="FunFam" id="2.40.50.140:FF:000085">
    <property type="entry name" value="DNA ligase"/>
    <property type="match status" value="1"/>
</dbReference>
<dbReference type="Gene3D" id="1.10.3260.10">
    <property type="entry name" value="DNA ligase, ATP-dependent, N-terminal domain"/>
    <property type="match status" value="1"/>
</dbReference>
<comment type="caution">
    <text evidence="21">The sequence shown here is derived from an EMBL/GenBank/DDBJ whole genome shotgun (WGS) entry which is preliminary data.</text>
</comment>
<dbReference type="PROSITE" id="PS50172">
    <property type="entry name" value="BRCT"/>
    <property type="match status" value="1"/>
</dbReference>
<gene>
    <name evidence="21" type="ORF">KQX54_011101</name>
</gene>
<keyword evidence="11" id="KW-0460">Magnesium</keyword>
<dbReference type="InterPro" id="IPR012308">
    <property type="entry name" value="DNA_ligase_ATP-dep_N"/>
</dbReference>
<evidence type="ECO:0000256" key="12">
    <source>
        <dbReference type="ARBA" id="ARBA00023172"/>
    </source>
</evidence>
<dbReference type="GO" id="GO:0006302">
    <property type="term" value="P:double-strand break repair"/>
    <property type="evidence" value="ECO:0007669"/>
    <property type="project" value="TreeGrafter"/>
</dbReference>
<evidence type="ECO:0000256" key="8">
    <source>
        <dbReference type="ARBA" id="ARBA00022741"/>
    </source>
</evidence>
<sequence>MLLPMANKKIYNLQSKALIKLFARILQEDEQDMLEDLEQGDVAETIQKFFDKNDVVKANAKSLLSLQEVEEFLSHLSDLTKEDDQISHFKSILPKCTPNDLKMIIRLIKRDLRINCGPKHILEAVGSEAYKAYQVSNDLEAVVRRFVDKTGSKNLTESSSVKSKVSLALMTPVLPMLAEACTSVEMAMKKCPNGMLSEIKYDGERVQVHKRGTEFRYFSRSLKPVLPHKVNHFKEYIPKAFPDGDDLILDCEILMIDTKTGQPLPFGTLGVHKKAEFKDANVCIFIFDCIYYNGEVLMNKTMKERRKILTLRMTTIPNRVMLSEVQQVHDPKDLAEMIAKVLKMGLEGLVLKDINSLYEPAKRHWLKIKKDYLLGGAMADSADLVVLGAWYGTGNKGGMKSIFLMGCYDEDRDKWLTVTKVHSGHDDDTLAKLQDQLEMDKIGKDPNLVPGWLLANKPMIPDFVAKDPKKQPVWEITGAEFTNQGVHTADGISIRFPRVTRIRDDKDWKTATSLKELKKLFEKSSDSIDVSLLLGKPSTSGRGTGDKGGNEDVDDNNKVDEDNVTIKEQDSTNSDDGDNDNDNDDEEKSNIAIKLKATGQDRKQDNKTNKRKRPADVEEGQDSDKESDNYTSGCSSTGSSSKAGIKESKSKKKYPEDAKERLSEECHSPTPNGILKDTYIVLSNDLSDDRQKVLSRSLITLGATVRKESSFDAKQATHIIHRKTEISEEELRRFKTVSARHITESWVESTAATSVRQEEIKHAVNLRGSYCQCKCPHRKED</sequence>
<dbReference type="GO" id="GO:0046872">
    <property type="term" value="F:metal ion binding"/>
    <property type="evidence" value="ECO:0007669"/>
    <property type="project" value="UniProtKB-KW"/>
</dbReference>
<evidence type="ECO:0000256" key="17">
    <source>
        <dbReference type="RuleBase" id="RU004196"/>
    </source>
</evidence>
<dbReference type="SUPFAM" id="SSF50249">
    <property type="entry name" value="Nucleic acid-binding proteins"/>
    <property type="match status" value="1"/>
</dbReference>
<dbReference type="PANTHER" id="PTHR45674:SF9">
    <property type="entry name" value="DNA LIGASE 3"/>
    <property type="match status" value="1"/>
</dbReference>
<feature type="domain" description="ATP-dependent DNA ligase family profile" evidence="19">
    <location>
        <begin position="275"/>
        <end position="409"/>
    </location>
</feature>
<evidence type="ECO:0000259" key="19">
    <source>
        <dbReference type="PROSITE" id="PS50160"/>
    </source>
</evidence>
<keyword evidence="14" id="KW-0131">Cell cycle</keyword>
<evidence type="ECO:0000313" key="21">
    <source>
        <dbReference type="EMBL" id="KAH0567625.1"/>
    </source>
</evidence>
<dbReference type="GO" id="GO:0003910">
    <property type="term" value="F:DNA ligase (ATP) activity"/>
    <property type="evidence" value="ECO:0007669"/>
    <property type="project" value="UniProtKB-EC"/>
</dbReference>
<dbReference type="Gene3D" id="3.30.470.30">
    <property type="entry name" value="DNA ligase/mRNA capping enzyme"/>
    <property type="match status" value="1"/>
</dbReference>
<evidence type="ECO:0000313" key="22">
    <source>
        <dbReference type="Proteomes" id="UP000826195"/>
    </source>
</evidence>
<feature type="domain" description="BRCT" evidence="20">
    <location>
        <begin position="670"/>
        <end position="747"/>
    </location>
</feature>
<reference evidence="21 22" key="1">
    <citation type="journal article" date="2021" name="J. Hered.">
        <title>A chromosome-level genome assembly of the parasitoid wasp, Cotesia glomerata (Hymenoptera: Braconidae).</title>
        <authorList>
            <person name="Pinto B.J."/>
            <person name="Weis J.J."/>
            <person name="Gamble T."/>
            <person name="Ode P.J."/>
            <person name="Paul R."/>
            <person name="Zaspel J.M."/>
        </authorList>
    </citation>
    <scope>NUCLEOTIDE SEQUENCE [LARGE SCALE GENOMIC DNA]</scope>
    <source>
        <strain evidence="21">CgM1</strain>
    </source>
</reference>
<dbReference type="GO" id="GO:0051301">
    <property type="term" value="P:cell division"/>
    <property type="evidence" value="ECO:0007669"/>
    <property type="project" value="UniProtKB-KW"/>
</dbReference>
<dbReference type="SUPFAM" id="SSF56091">
    <property type="entry name" value="DNA ligase/mRNA capping enzyme, catalytic domain"/>
    <property type="match status" value="1"/>
</dbReference>
<feature type="compositionally biased region" description="Basic and acidic residues" evidence="18">
    <location>
        <begin position="644"/>
        <end position="667"/>
    </location>
</feature>
<dbReference type="Gene3D" id="2.40.50.140">
    <property type="entry name" value="Nucleic acid-binding proteins"/>
    <property type="match status" value="1"/>
</dbReference>
<dbReference type="InterPro" id="IPR012310">
    <property type="entry name" value="DNA_ligase_ATP-dep_cent"/>
</dbReference>
<keyword evidence="6" id="KW-0235">DNA replication</keyword>
<dbReference type="PANTHER" id="PTHR45674">
    <property type="entry name" value="DNA LIGASE 1/3 FAMILY MEMBER"/>
    <property type="match status" value="1"/>
</dbReference>
<evidence type="ECO:0000256" key="10">
    <source>
        <dbReference type="ARBA" id="ARBA00022840"/>
    </source>
</evidence>
<dbReference type="PROSITE" id="PS00333">
    <property type="entry name" value="DNA_LIGASE_A2"/>
    <property type="match status" value="1"/>
</dbReference>
<comment type="similarity">
    <text evidence="3 17">Belongs to the ATP-dependent DNA ligase family.</text>
</comment>
<dbReference type="GO" id="GO:0006273">
    <property type="term" value="P:lagging strand elongation"/>
    <property type="evidence" value="ECO:0007669"/>
    <property type="project" value="TreeGrafter"/>
</dbReference>
<evidence type="ECO:0000256" key="18">
    <source>
        <dbReference type="SAM" id="MobiDB-lite"/>
    </source>
</evidence>
<protein>
    <recommendedName>
        <fullName evidence="16">DNA ligase</fullName>
        <ecNumber evidence="16">6.5.1.1</ecNumber>
    </recommendedName>
</protein>
<dbReference type="Pfam" id="PF01068">
    <property type="entry name" value="DNA_ligase_A_M"/>
    <property type="match status" value="1"/>
</dbReference>
<comment type="subcellular location">
    <subcellularLocation>
        <location evidence="2">Nucleus</location>
    </subcellularLocation>
</comment>
<feature type="region of interest" description="Disordered" evidence="18">
    <location>
        <begin position="532"/>
        <end position="670"/>
    </location>
</feature>
<dbReference type="SUPFAM" id="SSF52113">
    <property type="entry name" value="BRCT domain"/>
    <property type="match status" value="1"/>
</dbReference>
<comment type="cofactor">
    <cofactor evidence="1">
        <name>Mg(2+)</name>
        <dbReference type="ChEBI" id="CHEBI:18420"/>
    </cofactor>
</comment>
<comment type="catalytic activity">
    <reaction evidence="15 16">
        <text>ATP + (deoxyribonucleotide)n-3'-hydroxyl + 5'-phospho-(deoxyribonucleotide)m = (deoxyribonucleotide)n+m + AMP + diphosphate.</text>
        <dbReference type="EC" id="6.5.1.1"/>
    </reaction>
</comment>
<dbReference type="CDD" id="cd07967">
    <property type="entry name" value="OBF_DNA_ligase_III"/>
    <property type="match status" value="1"/>
</dbReference>
<name>A0AAV7J459_COTGL</name>
<proteinExistence type="inferred from homology"/>
<feature type="compositionally biased region" description="Basic and acidic residues" evidence="18">
    <location>
        <begin position="544"/>
        <end position="570"/>
    </location>
</feature>
<dbReference type="GO" id="GO:0071897">
    <property type="term" value="P:DNA biosynthetic process"/>
    <property type="evidence" value="ECO:0007669"/>
    <property type="project" value="InterPro"/>
</dbReference>
<keyword evidence="5" id="KW-0132">Cell division</keyword>
<keyword evidence="8 16" id="KW-0547">Nucleotide-binding</keyword>
<keyword evidence="9 16" id="KW-0227">DNA damage</keyword>
<dbReference type="Pfam" id="PF04675">
    <property type="entry name" value="DNA_ligase_A_N"/>
    <property type="match status" value="1"/>
</dbReference>
<evidence type="ECO:0000256" key="14">
    <source>
        <dbReference type="ARBA" id="ARBA00023306"/>
    </source>
</evidence>
<evidence type="ECO:0000259" key="20">
    <source>
        <dbReference type="PROSITE" id="PS50172"/>
    </source>
</evidence>
<evidence type="ECO:0000256" key="9">
    <source>
        <dbReference type="ARBA" id="ARBA00022763"/>
    </source>
</evidence>
<dbReference type="GO" id="GO:0006310">
    <property type="term" value="P:DNA recombination"/>
    <property type="evidence" value="ECO:0007669"/>
    <property type="project" value="UniProtKB-KW"/>
</dbReference>
<keyword evidence="10 16" id="KW-0067">ATP-binding</keyword>
<keyword evidence="4 16" id="KW-0436">Ligase</keyword>
<dbReference type="GO" id="GO:0003677">
    <property type="term" value="F:DNA binding"/>
    <property type="evidence" value="ECO:0007669"/>
    <property type="project" value="InterPro"/>
</dbReference>
<keyword evidence="7" id="KW-0479">Metal-binding</keyword>
<feature type="compositionally biased region" description="Low complexity" evidence="18">
    <location>
        <begin position="631"/>
        <end position="643"/>
    </location>
</feature>
<dbReference type="GO" id="GO:0005524">
    <property type="term" value="F:ATP binding"/>
    <property type="evidence" value="ECO:0007669"/>
    <property type="project" value="UniProtKB-KW"/>
</dbReference>
<evidence type="ECO:0000256" key="6">
    <source>
        <dbReference type="ARBA" id="ARBA00022705"/>
    </source>
</evidence>
<dbReference type="Pfam" id="PF04679">
    <property type="entry name" value="DNA_ligase_A_C"/>
    <property type="match status" value="1"/>
</dbReference>
<dbReference type="PROSITE" id="PS50160">
    <property type="entry name" value="DNA_LIGASE_A3"/>
    <property type="match status" value="1"/>
</dbReference>
<dbReference type="InterPro" id="IPR012340">
    <property type="entry name" value="NA-bd_OB-fold"/>
</dbReference>
<evidence type="ECO:0000256" key="5">
    <source>
        <dbReference type="ARBA" id="ARBA00022618"/>
    </source>
</evidence>
<keyword evidence="13 16" id="KW-0234">DNA repair</keyword>
<dbReference type="AlphaFoldDB" id="A0AAV7J459"/>
<evidence type="ECO:0000256" key="2">
    <source>
        <dbReference type="ARBA" id="ARBA00004123"/>
    </source>
</evidence>
<keyword evidence="22" id="KW-1185">Reference proteome</keyword>
<feature type="compositionally biased region" description="Acidic residues" evidence="18">
    <location>
        <begin position="573"/>
        <end position="587"/>
    </location>
</feature>
<dbReference type="InterPro" id="IPR050191">
    <property type="entry name" value="ATP-dep_DNA_ligase"/>
</dbReference>
<dbReference type="InterPro" id="IPR000977">
    <property type="entry name" value="DNA_ligase_ATP-dep"/>
</dbReference>
<dbReference type="SUPFAM" id="SSF117018">
    <property type="entry name" value="ATP-dependent DNA ligase DNA-binding domain"/>
    <property type="match status" value="1"/>
</dbReference>
<dbReference type="InterPro" id="IPR036599">
    <property type="entry name" value="DNA_ligase_N_sf"/>
</dbReference>
<dbReference type="Gene3D" id="3.30.1490.70">
    <property type="match status" value="1"/>
</dbReference>
<dbReference type="CDD" id="cd07902">
    <property type="entry name" value="Adenylation_DNA_ligase_III"/>
    <property type="match status" value="1"/>
</dbReference>
<dbReference type="InterPro" id="IPR001357">
    <property type="entry name" value="BRCT_dom"/>
</dbReference>
<dbReference type="GO" id="GO:0070421">
    <property type="term" value="C:DNA ligase III-XRCC1 complex"/>
    <property type="evidence" value="ECO:0007669"/>
    <property type="project" value="TreeGrafter"/>
</dbReference>
<dbReference type="EC" id="6.5.1.1" evidence="16"/>
<evidence type="ECO:0000256" key="16">
    <source>
        <dbReference type="RuleBase" id="RU000617"/>
    </source>
</evidence>
<dbReference type="EMBL" id="JAHXZJ010000001">
    <property type="protein sequence ID" value="KAH0567625.1"/>
    <property type="molecule type" value="Genomic_DNA"/>
</dbReference>
<evidence type="ECO:0000256" key="4">
    <source>
        <dbReference type="ARBA" id="ARBA00022598"/>
    </source>
</evidence>
<organism evidence="21 22">
    <name type="scientific">Cotesia glomerata</name>
    <name type="common">Lepidopteran parasitic wasp</name>
    <name type="synonym">Apanteles glomeratus</name>
    <dbReference type="NCBI Taxonomy" id="32391"/>
    <lineage>
        <taxon>Eukaryota</taxon>
        <taxon>Metazoa</taxon>
        <taxon>Ecdysozoa</taxon>
        <taxon>Arthropoda</taxon>
        <taxon>Hexapoda</taxon>
        <taxon>Insecta</taxon>
        <taxon>Pterygota</taxon>
        <taxon>Neoptera</taxon>
        <taxon>Endopterygota</taxon>
        <taxon>Hymenoptera</taxon>
        <taxon>Apocrita</taxon>
        <taxon>Ichneumonoidea</taxon>
        <taxon>Braconidae</taxon>
        <taxon>Microgastrinae</taxon>
        <taxon>Cotesia</taxon>
    </lineage>
</organism>
<evidence type="ECO:0000256" key="13">
    <source>
        <dbReference type="ARBA" id="ARBA00023204"/>
    </source>
</evidence>
<dbReference type="Gene3D" id="3.40.50.10190">
    <property type="entry name" value="BRCT domain"/>
    <property type="match status" value="1"/>
</dbReference>
<accession>A0AAV7J459</accession>
<dbReference type="Proteomes" id="UP000826195">
    <property type="component" value="Unassembled WGS sequence"/>
</dbReference>
<dbReference type="InterPro" id="IPR016059">
    <property type="entry name" value="DNA_ligase_ATP-dep_CS"/>
</dbReference>
<keyword evidence="12 16" id="KW-0233">DNA recombination</keyword>
<dbReference type="InterPro" id="IPR012309">
    <property type="entry name" value="DNA_ligase_ATP-dep_C"/>
</dbReference>
<dbReference type="PROSITE" id="PS00697">
    <property type="entry name" value="DNA_LIGASE_A1"/>
    <property type="match status" value="1"/>
</dbReference>
<evidence type="ECO:0000256" key="1">
    <source>
        <dbReference type="ARBA" id="ARBA00001946"/>
    </source>
</evidence>
<evidence type="ECO:0000256" key="3">
    <source>
        <dbReference type="ARBA" id="ARBA00007572"/>
    </source>
</evidence>